<dbReference type="RefSeq" id="WP_272735591.1">
    <property type="nucleotide sequence ID" value="NZ_CP116942.1"/>
</dbReference>
<dbReference type="AlphaFoldDB" id="A0AAE9Y3W0"/>
<evidence type="ECO:0000259" key="3">
    <source>
        <dbReference type="Pfam" id="PF08541"/>
    </source>
</evidence>
<dbReference type="InterPro" id="IPR016039">
    <property type="entry name" value="Thiolase-like"/>
</dbReference>
<accession>A0AAE9Y3W0</accession>
<organism evidence="4 5">
    <name type="scientific">Iamia majanohamensis</name>
    <dbReference type="NCBI Taxonomy" id="467976"/>
    <lineage>
        <taxon>Bacteria</taxon>
        <taxon>Bacillati</taxon>
        <taxon>Actinomycetota</taxon>
        <taxon>Acidimicrobiia</taxon>
        <taxon>Acidimicrobiales</taxon>
        <taxon>Iamiaceae</taxon>
        <taxon>Iamia</taxon>
    </lineage>
</organism>
<evidence type="ECO:0000313" key="4">
    <source>
        <dbReference type="EMBL" id="WCO66065.1"/>
    </source>
</evidence>
<evidence type="ECO:0000313" key="5">
    <source>
        <dbReference type="Proteomes" id="UP001216390"/>
    </source>
</evidence>
<evidence type="ECO:0000259" key="2">
    <source>
        <dbReference type="Pfam" id="PF01796"/>
    </source>
</evidence>
<dbReference type="Gene3D" id="3.40.47.10">
    <property type="match status" value="1"/>
</dbReference>
<dbReference type="Pfam" id="PF08541">
    <property type="entry name" value="ACP_syn_III_C"/>
    <property type="match status" value="1"/>
</dbReference>
<dbReference type="GO" id="GO:0016746">
    <property type="term" value="F:acyltransferase activity"/>
    <property type="evidence" value="ECO:0007669"/>
    <property type="project" value="InterPro"/>
</dbReference>
<dbReference type="EMBL" id="CP116942">
    <property type="protein sequence ID" value="WCO66065.1"/>
    <property type="molecule type" value="Genomic_DNA"/>
</dbReference>
<evidence type="ECO:0000256" key="1">
    <source>
        <dbReference type="ARBA" id="ARBA00022679"/>
    </source>
</evidence>
<dbReference type="InterPro" id="IPR013747">
    <property type="entry name" value="ACP_syn_III_C"/>
</dbReference>
<dbReference type="InterPro" id="IPR002878">
    <property type="entry name" value="ChsH2_C"/>
</dbReference>
<dbReference type="SUPFAM" id="SSF53901">
    <property type="entry name" value="Thiolase-like"/>
    <property type="match status" value="2"/>
</dbReference>
<dbReference type="Proteomes" id="UP001216390">
    <property type="component" value="Chromosome"/>
</dbReference>
<sequence>MRGILALGAHLPHRRLDRRDIAAVAGGGGGRGTRTVAGYDEDATTLAVEAGRTALRPHPDAAPAALWFSTTTPTYADKTNATAVHAALRLPDHAVAADFAGAARSSVVALRAALAGGGPTLVVAADVRPGLPGSPDEAAGGDAAAALLVGEGTDALPVRAELVGAGARTEEFLDRWRTPGDARTRQWEDRFGEQRYVPLGRAALDAALAEAGLEAGDLDRVLVASPHARAARSAGRKLGVAPEVVGDDLGSTVGNPGATQPLLLLVAALEEAAPGDLIALVSLADGADALVFRATDEVAATPSARPVADQVAAGAPVEYPTYLRWRGLLATEPPRRPEPARPSASAAARSAEWKFGYVASEDRTSGAVHMPPARAAMHGGPIDDMEPRPMADATGTVVTSTIDRLAYSPSPPIVFAIVDFDGGGRVPVELTDCDAAEVGIGVRVEMTFRRLFTADGIANYFWKARPVRDADGTVVRAAAAEAG</sequence>
<keyword evidence="1" id="KW-0808">Transferase</keyword>
<name>A0AAE9Y3W0_9ACTN</name>
<dbReference type="Pfam" id="PF01796">
    <property type="entry name" value="OB_ChsH2_C"/>
    <property type="match status" value="1"/>
</dbReference>
<reference evidence="4" key="1">
    <citation type="submission" date="2023-01" db="EMBL/GenBank/DDBJ databases">
        <title>The diversity of Class Acidimicrobiia in South China Sea sediment environments and the proposal of Iamia marina sp. nov., a novel species of the genus Iamia.</title>
        <authorList>
            <person name="He Y."/>
            <person name="Tian X."/>
        </authorList>
    </citation>
    <scope>NUCLEOTIDE SEQUENCE</scope>
    <source>
        <strain evidence="4">DSM 19957</strain>
    </source>
</reference>
<dbReference type="SUPFAM" id="SSF50249">
    <property type="entry name" value="Nucleic acid-binding proteins"/>
    <property type="match status" value="1"/>
</dbReference>
<dbReference type="KEGG" id="ima:PO878_16315"/>
<protein>
    <submittedName>
        <fullName evidence="4">OB-fold domain-containing protein</fullName>
    </submittedName>
</protein>
<feature type="domain" description="ChsH2 C-terminal OB-fold" evidence="2">
    <location>
        <begin position="391"/>
        <end position="449"/>
    </location>
</feature>
<gene>
    <name evidence="4" type="ORF">PO878_16315</name>
</gene>
<dbReference type="InterPro" id="IPR012340">
    <property type="entry name" value="NA-bd_OB-fold"/>
</dbReference>
<feature type="domain" description="Beta-ketoacyl-[acyl-carrier-protein] synthase III C-terminal" evidence="3">
    <location>
        <begin position="208"/>
        <end position="287"/>
    </location>
</feature>
<proteinExistence type="predicted"/>
<keyword evidence="5" id="KW-1185">Reference proteome</keyword>